<comment type="caution">
    <text evidence="2">The sequence shown here is derived from an EMBL/GenBank/DDBJ whole genome shotgun (WGS) entry which is preliminary data.</text>
</comment>
<evidence type="ECO:0000313" key="2">
    <source>
        <dbReference type="EMBL" id="KAK8073325.1"/>
    </source>
</evidence>
<dbReference type="GeneID" id="92088696"/>
<dbReference type="Proteomes" id="UP001480595">
    <property type="component" value="Unassembled WGS sequence"/>
</dbReference>
<sequence length="190" mass="19802">MMIQPRQSLNVRDGFWKGLNAKNLATGFQAEEHRKLDAESAADYDLPSGKEFEPCRRVIRPYLDDWAKDITLSGKVSGIYDDLKGADDIAALPGGMAEDPRAGAVVAQGGAVEETGVEGAGVVDAAVEDADVSAVRGASDSANQDPHGAVATGNGDYPEYKPDSGVVDDGADIQSGKGNDEDLANPVPVT</sequence>
<dbReference type="RefSeq" id="XP_066717800.1">
    <property type="nucleotide sequence ID" value="XM_066855633.1"/>
</dbReference>
<dbReference type="EMBL" id="JAQQWL010000005">
    <property type="protein sequence ID" value="KAK8073325.1"/>
    <property type="molecule type" value="Genomic_DNA"/>
</dbReference>
<protein>
    <submittedName>
        <fullName evidence="2">Uncharacterized protein</fullName>
    </submittedName>
</protein>
<reference evidence="2 3" key="1">
    <citation type="submission" date="2023-01" db="EMBL/GenBank/DDBJ databases">
        <title>Analysis of 21 Apiospora genomes using comparative genomics revels a genus with tremendous synthesis potential of carbohydrate active enzymes and secondary metabolites.</title>
        <authorList>
            <person name="Sorensen T."/>
        </authorList>
    </citation>
    <scope>NUCLEOTIDE SEQUENCE [LARGE SCALE GENOMIC DNA]</scope>
    <source>
        <strain evidence="2 3">CBS 135458</strain>
    </source>
</reference>
<keyword evidence="3" id="KW-1185">Reference proteome</keyword>
<evidence type="ECO:0000256" key="1">
    <source>
        <dbReference type="SAM" id="MobiDB-lite"/>
    </source>
</evidence>
<organism evidence="2 3">
    <name type="scientific">Apiospora phragmitis</name>
    <dbReference type="NCBI Taxonomy" id="2905665"/>
    <lineage>
        <taxon>Eukaryota</taxon>
        <taxon>Fungi</taxon>
        <taxon>Dikarya</taxon>
        <taxon>Ascomycota</taxon>
        <taxon>Pezizomycotina</taxon>
        <taxon>Sordariomycetes</taxon>
        <taxon>Xylariomycetidae</taxon>
        <taxon>Amphisphaeriales</taxon>
        <taxon>Apiosporaceae</taxon>
        <taxon>Apiospora</taxon>
    </lineage>
</organism>
<evidence type="ECO:0000313" key="3">
    <source>
        <dbReference type="Proteomes" id="UP001480595"/>
    </source>
</evidence>
<proteinExistence type="predicted"/>
<feature type="region of interest" description="Disordered" evidence="1">
    <location>
        <begin position="134"/>
        <end position="190"/>
    </location>
</feature>
<name>A0ABR1VT30_9PEZI</name>
<gene>
    <name evidence="2" type="ORF">PG994_004224</name>
</gene>
<accession>A0ABR1VT30</accession>